<dbReference type="OMA" id="FMCNYLV"/>
<feature type="domain" description="Cyclin-like" evidence="6">
    <location>
        <begin position="195"/>
        <end position="279"/>
    </location>
</feature>
<dbReference type="GO" id="GO:0000082">
    <property type="term" value="P:G1/S transition of mitotic cell cycle"/>
    <property type="evidence" value="ECO:0000318"/>
    <property type="project" value="GO_Central"/>
</dbReference>
<feature type="domain" description="Cyclin-like" evidence="6">
    <location>
        <begin position="292"/>
        <end position="395"/>
    </location>
</feature>
<dbReference type="InterPro" id="IPR013763">
    <property type="entry name" value="Cyclin-like_dom"/>
</dbReference>
<dbReference type="Pfam" id="PF02984">
    <property type="entry name" value="Cyclin_C"/>
    <property type="match status" value="1"/>
</dbReference>
<dbReference type="Pfam" id="PF00134">
    <property type="entry name" value="Cyclin_N"/>
    <property type="match status" value="1"/>
</dbReference>
<dbReference type="CDD" id="cd20537">
    <property type="entry name" value="CYCLIN_CCNO-like_rpt2"/>
    <property type="match status" value="1"/>
</dbReference>
<evidence type="ECO:0000313" key="9">
    <source>
        <dbReference type="Proteomes" id="UP000007110"/>
    </source>
</evidence>
<feature type="region of interest" description="Disordered" evidence="5">
    <location>
        <begin position="1"/>
        <end position="25"/>
    </location>
</feature>
<evidence type="ECO:0000259" key="7">
    <source>
        <dbReference type="SMART" id="SM01332"/>
    </source>
</evidence>
<feature type="compositionally biased region" description="Basic and acidic residues" evidence="5">
    <location>
        <begin position="52"/>
        <end position="67"/>
    </location>
</feature>
<feature type="compositionally biased region" description="Basic and acidic residues" evidence="5">
    <location>
        <begin position="14"/>
        <end position="24"/>
    </location>
</feature>
<dbReference type="KEGG" id="spu:100891747"/>
<keyword evidence="9" id="KW-1185">Reference proteome</keyword>
<dbReference type="RefSeq" id="XP_030855540.1">
    <property type="nucleotide sequence ID" value="XM_030999680.1"/>
</dbReference>
<dbReference type="InParanoid" id="A0A7M7PR78"/>
<dbReference type="OrthoDB" id="6272950at2759"/>
<evidence type="ECO:0000256" key="2">
    <source>
        <dbReference type="ARBA" id="ARBA00022490"/>
    </source>
</evidence>
<keyword evidence="2" id="KW-0963">Cytoplasm</keyword>
<dbReference type="GO" id="GO:0005634">
    <property type="term" value="C:nucleus"/>
    <property type="evidence" value="ECO:0000318"/>
    <property type="project" value="GO_Central"/>
</dbReference>
<dbReference type="SUPFAM" id="SSF47954">
    <property type="entry name" value="Cyclin-like"/>
    <property type="match status" value="2"/>
</dbReference>
<evidence type="ECO:0000313" key="8">
    <source>
        <dbReference type="EnsemblMetazoa" id="XP_030855540"/>
    </source>
</evidence>
<dbReference type="InterPro" id="IPR036915">
    <property type="entry name" value="Cyclin-like_sf"/>
</dbReference>
<reference evidence="8" key="2">
    <citation type="submission" date="2021-01" db="UniProtKB">
        <authorList>
            <consortium name="EnsemblMetazoa"/>
        </authorList>
    </citation>
    <scope>IDENTIFICATION</scope>
</reference>
<evidence type="ECO:0000256" key="4">
    <source>
        <dbReference type="RuleBase" id="RU000383"/>
    </source>
</evidence>
<dbReference type="InterPro" id="IPR004367">
    <property type="entry name" value="Cyclin_C-dom"/>
</dbReference>
<dbReference type="GO" id="GO:0016538">
    <property type="term" value="F:cyclin-dependent protein serine/threonine kinase regulator activity"/>
    <property type="evidence" value="ECO:0000318"/>
    <property type="project" value="GO_Central"/>
</dbReference>
<organism evidence="8 9">
    <name type="scientific">Strongylocentrotus purpuratus</name>
    <name type="common">Purple sea urchin</name>
    <dbReference type="NCBI Taxonomy" id="7668"/>
    <lineage>
        <taxon>Eukaryota</taxon>
        <taxon>Metazoa</taxon>
        <taxon>Echinodermata</taxon>
        <taxon>Eleutherozoa</taxon>
        <taxon>Echinozoa</taxon>
        <taxon>Echinoidea</taxon>
        <taxon>Euechinoidea</taxon>
        <taxon>Echinacea</taxon>
        <taxon>Camarodonta</taxon>
        <taxon>Echinidea</taxon>
        <taxon>Strongylocentrotidae</taxon>
        <taxon>Strongylocentrotus</taxon>
    </lineage>
</organism>
<keyword evidence="3 4" id="KW-0195">Cyclin</keyword>
<feature type="compositionally biased region" description="Basic residues" evidence="5">
    <location>
        <begin position="1"/>
        <end position="12"/>
    </location>
</feature>
<name>A0A7M7PR78_STRPU</name>
<feature type="region of interest" description="Disordered" evidence="5">
    <location>
        <begin position="45"/>
        <end position="67"/>
    </location>
</feature>
<dbReference type="InterPro" id="IPR039361">
    <property type="entry name" value="Cyclin"/>
</dbReference>
<dbReference type="SMART" id="SM01332">
    <property type="entry name" value="Cyclin_C"/>
    <property type="match status" value="1"/>
</dbReference>
<dbReference type="PANTHER" id="PTHR10177">
    <property type="entry name" value="CYCLINS"/>
    <property type="match status" value="1"/>
</dbReference>
<dbReference type="InterPro" id="IPR006671">
    <property type="entry name" value="Cyclin_N"/>
</dbReference>
<evidence type="ECO:0000259" key="6">
    <source>
        <dbReference type="SMART" id="SM00385"/>
    </source>
</evidence>
<comment type="similarity">
    <text evidence="4">Belongs to the cyclin family.</text>
</comment>
<dbReference type="Proteomes" id="UP000007110">
    <property type="component" value="Unassembled WGS sequence"/>
</dbReference>
<accession>A0A7M7PR78</accession>
<evidence type="ECO:0000256" key="5">
    <source>
        <dbReference type="SAM" id="MobiDB-lite"/>
    </source>
</evidence>
<reference evidence="9" key="1">
    <citation type="submission" date="2015-02" db="EMBL/GenBank/DDBJ databases">
        <title>Genome sequencing for Strongylocentrotus purpuratus.</title>
        <authorList>
            <person name="Murali S."/>
            <person name="Liu Y."/>
            <person name="Vee V."/>
            <person name="English A."/>
            <person name="Wang M."/>
            <person name="Skinner E."/>
            <person name="Han Y."/>
            <person name="Muzny D.M."/>
            <person name="Worley K.C."/>
            <person name="Gibbs R.A."/>
        </authorList>
    </citation>
    <scope>NUCLEOTIDE SEQUENCE</scope>
</reference>
<comment type="subcellular location">
    <subcellularLocation>
        <location evidence="1">Cytoplasm</location>
    </subcellularLocation>
</comment>
<dbReference type="GO" id="GO:0005737">
    <property type="term" value="C:cytoplasm"/>
    <property type="evidence" value="ECO:0000318"/>
    <property type="project" value="GO_Central"/>
</dbReference>
<protein>
    <recommendedName>
        <fullName evidence="10">Cyclin N-terminal domain-containing protein</fullName>
    </recommendedName>
</protein>
<feature type="domain" description="Cyclin C-terminal" evidence="7">
    <location>
        <begin position="288"/>
        <end position="426"/>
    </location>
</feature>
<dbReference type="GeneID" id="100891747"/>
<evidence type="ECO:0000256" key="1">
    <source>
        <dbReference type="ARBA" id="ARBA00004496"/>
    </source>
</evidence>
<dbReference type="SMART" id="SM00385">
    <property type="entry name" value="CYCLIN"/>
    <property type="match status" value="2"/>
</dbReference>
<dbReference type="AlphaFoldDB" id="A0A7M7PR78"/>
<dbReference type="Gene3D" id="1.10.472.10">
    <property type="entry name" value="Cyclin-like"/>
    <property type="match status" value="2"/>
</dbReference>
<dbReference type="GO" id="GO:0005815">
    <property type="term" value="C:microtubule organizing center"/>
    <property type="evidence" value="ECO:0000318"/>
    <property type="project" value="GO_Central"/>
</dbReference>
<sequence>MDATRAVRRSRGLGRSEQDKENRGRRVALRKGVVTNKSCSTRTLSTLHRRHSVDEGPRGHIGRRDGSKIPIFKTRSRGRRLAIVGKCKNVVKIQNLAASPSEDELPLKVPTNTPTEEGAPSACQISEDDMIFLMRKVTFNDFFDVSMETESSLISHDGYKGDILSYLKERESVVASRSASIPPTVDPLHREILVDWLIDVQVHLTLENATLHLAVAMVDAYLLKRSISLHYLQLLGLTCLFIASKYEEVYVPNLDILSMLCAECYKEEEFLIMERRILRALDFNLFFPTTVDFLTLFLAPSEVDDERLVFMCNYLVDLTLSISHSENSCPSIWAAAAIFLALTIRKSETRHKSDNSDLLKDRVDDPDDTVWGLKLQTMTGYSEFYLTELAKALVEKVHATKVAKYKAPYRKYNIEGFQFISEELAKWCSAPVHLAAHDLVPLGQIAELY</sequence>
<evidence type="ECO:0008006" key="10">
    <source>
        <dbReference type="Google" id="ProtNLM"/>
    </source>
</evidence>
<proteinExistence type="inferred from homology"/>
<dbReference type="EnsemblMetazoa" id="XM_030999680">
    <property type="protein sequence ID" value="XP_030855540"/>
    <property type="gene ID" value="LOC100891747"/>
</dbReference>
<dbReference type="FunFam" id="1.10.472.10:FF:000038">
    <property type="entry name" value="Cyclin F"/>
    <property type="match status" value="1"/>
</dbReference>
<evidence type="ECO:0000256" key="3">
    <source>
        <dbReference type="ARBA" id="ARBA00023127"/>
    </source>
</evidence>
<dbReference type="GO" id="GO:0000307">
    <property type="term" value="C:cyclin-dependent protein kinase holoenzyme complex"/>
    <property type="evidence" value="ECO:0000318"/>
    <property type="project" value="GO_Central"/>
</dbReference>